<dbReference type="RefSeq" id="WP_367951893.1">
    <property type="nucleotide sequence ID" value="NZ_JBAKFG010000007.1"/>
</dbReference>
<keyword evidence="3" id="KW-0328">Glycosyltransferase</keyword>
<feature type="domain" description="Glycosyl transferase family 1" evidence="1">
    <location>
        <begin position="216"/>
        <end position="371"/>
    </location>
</feature>
<comment type="caution">
    <text evidence="3">The sequence shown here is derived from an EMBL/GenBank/DDBJ whole genome shotgun (WGS) entry which is preliminary data.</text>
</comment>
<gene>
    <name evidence="3" type="ORF">V6X51_09900</name>
</gene>
<evidence type="ECO:0000313" key="3">
    <source>
        <dbReference type="EMBL" id="MEX0373738.1"/>
    </source>
</evidence>
<dbReference type="Pfam" id="PF13439">
    <property type="entry name" value="Glyco_transf_4"/>
    <property type="match status" value="1"/>
</dbReference>
<dbReference type="Proteomes" id="UP001556636">
    <property type="component" value="Unassembled WGS sequence"/>
</dbReference>
<dbReference type="EC" id="2.4.-.-" evidence="3"/>
<dbReference type="EMBL" id="JBAKFG010000007">
    <property type="protein sequence ID" value="MEX0373738.1"/>
    <property type="molecule type" value="Genomic_DNA"/>
</dbReference>
<sequence>MTTLNILFLPSWYPKHPSDIKGVFFRDQALALAEYGHKIGVVAVTMRSLRTLGHHDEDTAGPEYEVDEGIPTYRRQVWAALPRIPYGNYWLWRRAARGLLTQYVREQGWPDVIHAHSAIYAGAVAADWAREHGIPVVLTEHRSGFARGVYRSWQLKLAEEAAVGADTCIAVSPEFGKTLGRQLPQSRGQWIWVPNVVASRFHLFRSDADDHQRPVRLLNLASMVKIKGQMDLLDAFARLPGSVSSPTELWMGGDGPLRPELERRTRELGIDRHVRFLKAVPPAEVPALLAQVDIMVVSSHYETFGVVAAEALMAGVPVVATRCGGPECIVGEGDGRLVPSRDPQALASAMAEWVERSNQIDHQAISERAKARFSEGAVVKQLTAVYKDVCHRRSL</sequence>
<dbReference type="SUPFAM" id="SSF53756">
    <property type="entry name" value="UDP-Glycosyltransferase/glycogen phosphorylase"/>
    <property type="match status" value="1"/>
</dbReference>
<dbReference type="InterPro" id="IPR001296">
    <property type="entry name" value="Glyco_trans_1"/>
</dbReference>
<dbReference type="Pfam" id="PF00534">
    <property type="entry name" value="Glycos_transf_1"/>
    <property type="match status" value="1"/>
</dbReference>
<evidence type="ECO:0000259" key="2">
    <source>
        <dbReference type="Pfam" id="PF13439"/>
    </source>
</evidence>
<proteinExistence type="predicted"/>
<accession>A0ABV3S2X4</accession>
<dbReference type="InterPro" id="IPR028098">
    <property type="entry name" value="Glyco_trans_4-like_N"/>
</dbReference>
<keyword evidence="4" id="KW-1185">Reference proteome</keyword>
<keyword evidence="3" id="KW-0808">Transferase</keyword>
<name>A0ABV3S2X4_9GAMM</name>
<evidence type="ECO:0000313" key="4">
    <source>
        <dbReference type="Proteomes" id="UP001556636"/>
    </source>
</evidence>
<dbReference type="PANTHER" id="PTHR45947:SF3">
    <property type="entry name" value="SULFOQUINOVOSYL TRANSFERASE SQD2"/>
    <property type="match status" value="1"/>
</dbReference>
<protein>
    <submittedName>
        <fullName evidence="3">Glycosyltransferase</fullName>
        <ecNumber evidence="3">2.4.-.-</ecNumber>
    </submittedName>
</protein>
<reference evidence="3 4" key="1">
    <citation type="submission" date="2024-02" db="EMBL/GenBank/DDBJ databases">
        <title>New especies of Spiribacter isolated from saline water.</title>
        <authorList>
            <person name="Leon M.J."/>
            <person name="De La Haba R."/>
            <person name="Sanchez-Porro C."/>
            <person name="Ventosa A."/>
        </authorList>
    </citation>
    <scope>NUCLEOTIDE SEQUENCE [LARGE SCALE GENOMIC DNA]</scope>
    <source>
        <strain evidence="4">ag22IC6-196</strain>
    </source>
</reference>
<dbReference type="InterPro" id="IPR050194">
    <property type="entry name" value="Glycosyltransferase_grp1"/>
</dbReference>
<dbReference type="GO" id="GO:0016757">
    <property type="term" value="F:glycosyltransferase activity"/>
    <property type="evidence" value="ECO:0007669"/>
    <property type="project" value="UniProtKB-KW"/>
</dbReference>
<organism evidence="3 4">
    <name type="scientific">Spiribacter roseus</name>
    <dbReference type="NCBI Taxonomy" id="1855875"/>
    <lineage>
        <taxon>Bacteria</taxon>
        <taxon>Pseudomonadati</taxon>
        <taxon>Pseudomonadota</taxon>
        <taxon>Gammaproteobacteria</taxon>
        <taxon>Chromatiales</taxon>
        <taxon>Ectothiorhodospiraceae</taxon>
        <taxon>Spiribacter</taxon>
    </lineage>
</organism>
<feature type="domain" description="Glycosyltransferase subfamily 4-like N-terminal" evidence="2">
    <location>
        <begin position="24"/>
        <end position="196"/>
    </location>
</feature>
<evidence type="ECO:0000259" key="1">
    <source>
        <dbReference type="Pfam" id="PF00534"/>
    </source>
</evidence>
<dbReference type="Gene3D" id="3.40.50.2000">
    <property type="entry name" value="Glycogen Phosphorylase B"/>
    <property type="match status" value="2"/>
</dbReference>
<dbReference type="PANTHER" id="PTHR45947">
    <property type="entry name" value="SULFOQUINOVOSYL TRANSFERASE SQD2"/>
    <property type="match status" value="1"/>
</dbReference>